<dbReference type="GO" id="GO:0003887">
    <property type="term" value="F:DNA-directed DNA polymerase activity"/>
    <property type="evidence" value="ECO:0007669"/>
    <property type="project" value="UniProtKB-KW"/>
</dbReference>
<dbReference type="InterPro" id="IPR005790">
    <property type="entry name" value="DNA_polIII_delta"/>
</dbReference>
<accession>A0A2Z4LNG7</accession>
<dbReference type="GO" id="GO:0009360">
    <property type="term" value="C:DNA polymerase III complex"/>
    <property type="evidence" value="ECO:0007669"/>
    <property type="project" value="TreeGrafter"/>
</dbReference>
<dbReference type="KEGG" id="mclo:DK849_01880"/>
<dbReference type="PANTHER" id="PTHR34388:SF1">
    <property type="entry name" value="DNA POLYMERASE III SUBUNIT DELTA"/>
    <property type="match status" value="1"/>
</dbReference>
<dbReference type="Gene3D" id="1.10.8.60">
    <property type="match status" value="1"/>
</dbReference>
<dbReference type="SUPFAM" id="SSF52540">
    <property type="entry name" value="P-loop containing nucleoside triphosphate hydrolases"/>
    <property type="match status" value="1"/>
</dbReference>
<dbReference type="Gene3D" id="1.20.272.10">
    <property type="match status" value="1"/>
</dbReference>
<evidence type="ECO:0000259" key="5">
    <source>
        <dbReference type="Pfam" id="PF21694"/>
    </source>
</evidence>
<dbReference type="Proteomes" id="UP000249865">
    <property type="component" value="Chromosome"/>
</dbReference>
<keyword evidence="3" id="KW-0235">DNA replication</keyword>
<dbReference type="Gene3D" id="3.40.50.300">
    <property type="entry name" value="P-loop containing nucleotide triphosphate hydrolases"/>
    <property type="match status" value="1"/>
</dbReference>
<proteinExistence type="predicted"/>
<gene>
    <name evidence="6" type="ORF">DK849_01880</name>
</gene>
<evidence type="ECO:0000256" key="1">
    <source>
        <dbReference type="ARBA" id="ARBA00022679"/>
    </source>
</evidence>
<evidence type="ECO:0000256" key="2">
    <source>
        <dbReference type="ARBA" id="ARBA00022695"/>
    </source>
</evidence>
<dbReference type="PANTHER" id="PTHR34388">
    <property type="entry name" value="DNA POLYMERASE III SUBUNIT DELTA"/>
    <property type="match status" value="1"/>
</dbReference>
<sequence>MYFIKGNEKYFINEKINDLIEKYKKEFNNDVKIHDFYAEINMQEVDDILNCNDIFTLNKLVIFRDLEYLHKTKNQKEILHFIELLNNLSENVVVIFTQFIEKNDRKFQPSDLYYFLEKHTEVIEVKKLDERLLISYIKNYVEAQNKTITNDAIIELIVHLPNDLSLIINEVNKLLIETPNITLQTVQNNNLTLPNDTTFGFINAFLAYENSTDILKKCYEQLALGASETSVINQIVSILVKAQTIYLLQQQDFTTLDISKETKIHSFQINLYTKFIKKIGYKKIVELLNYIADIDIDIKKGLIEEQNALKLIILTIIK</sequence>
<feature type="domain" description="DNA polymerase III delta subunit-like C-terminal" evidence="5">
    <location>
        <begin position="199"/>
        <end position="315"/>
    </location>
</feature>
<reference evidence="7" key="1">
    <citation type="submission" date="2018-06" db="EMBL/GenBank/DDBJ databases">
        <title>Complete genome sequences of Mycoplasma anatis, M. anseris and M. cloacale type strains.</title>
        <authorList>
            <person name="Grozner D."/>
            <person name="Forro B."/>
            <person name="Sulyok K.M."/>
            <person name="Marton S."/>
            <person name="Kreizinger Z."/>
            <person name="Banyai K."/>
            <person name="Gyuranecz M."/>
        </authorList>
    </citation>
    <scope>NUCLEOTIDE SEQUENCE [LARGE SCALE GENOMIC DNA]</scope>
    <source>
        <strain evidence="7">NCTC 10199</strain>
    </source>
</reference>
<dbReference type="EMBL" id="CP030103">
    <property type="protein sequence ID" value="AWX42807.1"/>
    <property type="molecule type" value="Genomic_DNA"/>
</dbReference>
<keyword evidence="7" id="KW-1185">Reference proteome</keyword>
<keyword evidence="4" id="KW-0239">DNA-directed DNA polymerase</keyword>
<keyword evidence="1" id="KW-0808">Transferase</keyword>
<dbReference type="GO" id="GO:0003677">
    <property type="term" value="F:DNA binding"/>
    <property type="evidence" value="ECO:0007669"/>
    <property type="project" value="InterPro"/>
</dbReference>
<evidence type="ECO:0000313" key="6">
    <source>
        <dbReference type="EMBL" id="AWX42807.1"/>
    </source>
</evidence>
<dbReference type="AlphaFoldDB" id="A0A2Z4LNG7"/>
<dbReference type="NCBIfam" id="TIGR01128">
    <property type="entry name" value="holA"/>
    <property type="match status" value="1"/>
</dbReference>
<dbReference type="InterPro" id="IPR027417">
    <property type="entry name" value="P-loop_NTPase"/>
</dbReference>
<keyword evidence="2" id="KW-0548">Nucleotidyltransferase</keyword>
<protein>
    <recommendedName>
        <fullName evidence="5">DNA polymerase III delta subunit-like C-terminal domain-containing protein</fullName>
    </recommendedName>
</protein>
<evidence type="ECO:0000256" key="4">
    <source>
        <dbReference type="ARBA" id="ARBA00022932"/>
    </source>
</evidence>
<dbReference type="GO" id="GO:0006261">
    <property type="term" value="P:DNA-templated DNA replication"/>
    <property type="evidence" value="ECO:0007669"/>
    <property type="project" value="TreeGrafter"/>
</dbReference>
<dbReference type="OrthoDB" id="400018at2"/>
<dbReference type="InterPro" id="IPR048466">
    <property type="entry name" value="DNA_pol3_delta-like_C"/>
</dbReference>
<evidence type="ECO:0000313" key="7">
    <source>
        <dbReference type="Proteomes" id="UP000249865"/>
    </source>
</evidence>
<dbReference type="Pfam" id="PF21694">
    <property type="entry name" value="DNA_pol3_delta_C"/>
    <property type="match status" value="1"/>
</dbReference>
<dbReference type="RefSeq" id="WP_029330243.1">
    <property type="nucleotide sequence ID" value="NZ_CP030103.1"/>
</dbReference>
<evidence type="ECO:0000256" key="3">
    <source>
        <dbReference type="ARBA" id="ARBA00022705"/>
    </source>
</evidence>
<name>A0A2Z4LNG7_9BACT</name>
<organism evidence="6 7">
    <name type="scientific">Metamycoplasma cloacale</name>
    <dbReference type="NCBI Taxonomy" id="92401"/>
    <lineage>
        <taxon>Bacteria</taxon>
        <taxon>Bacillati</taxon>
        <taxon>Mycoplasmatota</taxon>
        <taxon>Mycoplasmoidales</taxon>
        <taxon>Metamycoplasmataceae</taxon>
        <taxon>Metamycoplasma</taxon>
    </lineage>
</organism>